<keyword evidence="1" id="KW-0732">Signal</keyword>
<evidence type="ECO:0000256" key="1">
    <source>
        <dbReference type="SAM" id="SignalP"/>
    </source>
</evidence>
<sequence length="148" mass="15401">MKVLIVVFGLMAAGIAPALAQPTPWMTGNAKGWFTATKTDDKGNKLAIVCDAATQEQAAIMYMPRIPVRGMGQINVSLGLDGTVAPAGSWQIVQGGVAIKDYASVAALVEKMSDAFLIDILPGDQPGASFNNFGFEEVGKGLAQACGR</sequence>
<comment type="caution">
    <text evidence="2">The sequence shown here is derived from an EMBL/GenBank/DDBJ whole genome shotgun (WGS) entry which is preliminary data.</text>
</comment>
<dbReference type="Proteomes" id="UP000781958">
    <property type="component" value="Unassembled WGS sequence"/>
</dbReference>
<protein>
    <recommendedName>
        <fullName evidence="4">Invasion protein IalB, involved in pathogenesis</fullName>
    </recommendedName>
</protein>
<name>A0ABS4SVM1_9PROT</name>
<keyword evidence="3" id="KW-1185">Reference proteome</keyword>
<evidence type="ECO:0000313" key="2">
    <source>
        <dbReference type="EMBL" id="MBP2296609.1"/>
    </source>
</evidence>
<dbReference type="EMBL" id="JAGINP010000033">
    <property type="protein sequence ID" value="MBP2296609.1"/>
    <property type="molecule type" value="Genomic_DNA"/>
</dbReference>
<evidence type="ECO:0008006" key="4">
    <source>
        <dbReference type="Google" id="ProtNLM"/>
    </source>
</evidence>
<reference evidence="2 3" key="1">
    <citation type="submission" date="2021-03" db="EMBL/GenBank/DDBJ databases">
        <title>Genomic Encyclopedia of Type Strains, Phase III (KMG-III): the genomes of soil and plant-associated and newly described type strains.</title>
        <authorList>
            <person name="Whitman W."/>
        </authorList>
    </citation>
    <scope>NUCLEOTIDE SEQUENCE [LARGE SCALE GENOMIC DNA]</scope>
    <source>
        <strain evidence="2 3">IMMIB AFH-6</strain>
    </source>
</reference>
<feature type="signal peptide" evidence="1">
    <location>
        <begin position="1"/>
        <end position="20"/>
    </location>
</feature>
<accession>A0ABS4SVM1</accession>
<proteinExistence type="predicted"/>
<gene>
    <name evidence="2" type="ORF">J2851_006427</name>
</gene>
<organism evidence="2 3">
    <name type="scientific">Azospirillum rugosum</name>
    <dbReference type="NCBI Taxonomy" id="416170"/>
    <lineage>
        <taxon>Bacteria</taxon>
        <taxon>Pseudomonadati</taxon>
        <taxon>Pseudomonadota</taxon>
        <taxon>Alphaproteobacteria</taxon>
        <taxon>Rhodospirillales</taxon>
        <taxon>Azospirillaceae</taxon>
        <taxon>Azospirillum</taxon>
    </lineage>
</organism>
<feature type="chain" id="PRO_5046152905" description="Invasion protein IalB, involved in pathogenesis" evidence="1">
    <location>
        <begin position="21"/>
        <end position="148"/>
    </location>
</feature>
<dbReference type="RefSeq" id="WP_209771963.1">
    <property type="nucleotide sequence ID" value="NZ_JAGINP010000033.1"/>
</dbReference>
<evidence type="ECO:0000313" key="3">
    <source>
        <dbReference type="Proteomes" id="UP000781958"/>
    </source>
</evidence>